<name>A0A0F0LK58_9MICO</name>
<protein>
    <recommendedName>
        <fullName evidence="4">MFS transporter permease</fullName>
    </recommendedName>
</protein>
<evidence type="ECO:0008006" key="4">
    <source>
        <dbReference type="Google" id="ProtNLM"/>
    </source>
</evidence>
<keyword evidence="3" id="KW-1185">Reference proteome</keyword>
<comment type="caution">
    <text evidence="2">The sequence shown here is derived from an EMBL/GenBank/DDBJ whole genome shotgun (WGS) entry which is preliminary data.</text>
</comment>
<keyword evidence="1" id="KW-0812">Transmembrane</keyword>
<proteinExistence type="predicted"/>
<evidence type="ECO:0000313" key="2">
    <source>
        <dbReference type="EMBL" id="KJL31916.1"/>
    </source>
</evidence>
<reference evidence="2 3" key="1">
    <citation type="submission" date="2015-02" db="EMBL/GenBank/DDBJ databases">
        <title>Draft genome sequences of ten Microbacterium spp. with emphasis on heavy metal contaminated environments.</title>
        <authorList>
            <person name="Corretto E."/>
        </authorList>
    </citation>
    <scope>NUCLEOTIDE SEQUENCE [LARGE SCALE GENOMIC DNA]</scope>
    <source>
        <strain evidence="2 3">ARN176</strain>
    </source>
</reference>
<evidence type="ECO:0000256" key="1">
    <source>
        <dbReference type="SAM" id="Phobius"/>
    </source>
</evidence>
<dbReference type="STRING" id="582680.RS86_03197"/>
<feature type="transmembrane region" description="Helical" evidence="1">
    <location>
        <begin position="35"/>
        <end position="58"/>
    </location>
</feature>
<evidence type="ECO:0000313" key="3">
    <source>
        <dbReference type="Proteomes" id="UP000033740"/>
    </source>
</evidence>
<feature type="transmembrane region" description="Helical" evidence="1">
    <location>
        <begin position="70"/>
        <end position="91"/>
    </location>
</feature>
<feature type="transmembrane region" description="Helical" evidence="1">
    <location>
        <begin position="97"/>
        <end position="119"/>
    </location>
</feature>
<accession>A0A0F0LK58</accession>
<dbReference type="RefSeq" id="WP_045273221.1">
    <property type="nucleotide sequence ID" value="NZ_JYIX01000038.1"/>
</dbReference>
<dbReference type="EMBL" id="JYIX01000038">
    <property type="protein sequence ID" value="KJL31916.1"/>
    <property type="molecule type" value="Genomic_DNA"/>
</dbReference>
<dbReference type="AlphaFoldDB" id="A0A0F0LK58"/>
<feature type="transmembrane region" description="Helical" evidence="1">
    <location>
        <begin position="7"/>
        <end position="29"/>
    </location>
</feature>
<gene>
    <name evidence="2" type="ORF">RS86_03197</name>
</gene>
<keyword evidence="1" id="KW-0472">Membrane</keyword>
<sequence>MWIRRAFFSWLFPAALVLPLWLFIGWGVFQAGGWAFLWVLFVALPSVLVGEVALAFLVRARPTVREERAVSWRDVLGFTVWHGLTIALGFFPKDAFGWVLTGTIVAFLGLFWSTLWQLWKDVAERGRTAFVIDPDTVRATVYGDQSEPVRERASRNGDVIVITETGNSREGRSER</sequence>
<keyword evidence="1" id="KW-1133">Transmembrane helix</keyword>
<organism evidence="2 3">
    <name type="scientific">Microbacterium azadirachtae</name>
    <dbReference type="NCBI Taxonomy" id="582680"/>
    <lineage>
        <taxon>Bacteria</taxon>
        <taxon>Bacillati</taxon>
        <taxon>Actinomycetota</taxon>
        <taxon>Actinomycetes</taxon>
        <taxon>Micrococcales</taxon>
        <taxon>Microbacteriaceae</taxon>
        <taxon>Microbacterium</taxon>
    </lineage>
</organism>
<dbReference type="PATRIC" id="fig|582680.6.peg.3279"/>
<dbReference type="Proteomes" id="UP000033740">
    <property type="component" value="Unassembled WGS sequence"/>
</dbReference>